<evidence type="ECO:0000313" key="6">
    <source>
        <dbReference type="Proteomes" id="UP000185093"/>
    </source>
</evidence>
<evidence type="ECO:0000259" key="4">
    <source>
        <dbReference type="SMART" id="SM00470"/>
    </source>
</evidence>
<dbReference type="RefSeq" id="WP_014807882.1">
    <property type="nucleotide sequence ID" value="NZ_FSQZ01000001.1"/>
</dbReference>
<feature type="coiled-coil region" evidence="3">
    <location>
        <begin position="211"/>
        <end position="238"/>
    </location>
</feature>
<dbReference type="Gene3D" id="1.10.10.2830">
    <property type="match status" value="1"/>
</dbReference>
<reference evidence="5 6" key="1">
    <citation type="submission" date="2016-11" db="EMBL/GenBank/DDBJ databases">
        <authorList>
            <person name="Varghese N."/>
            <person name="Submissions S."/>
        </authorList>
    </citation>
    <scope>NUCLEOTIDE SEQUENCE [LARGE SCALE GENOMIC DNA]</scope>
    <source>
        <strain evidence="5 6">DSM 20664</strain>
    </source>
</reference>
<feature type="domain" description="ParB-like N-terminal" evidence="4">
    <location>
        <begin position="37"/>
        <end position="126"/>
    </location>
</feature>
<comment type="similarity">
    <text evidence="1">Belongs to the ParB family.</text>
</comment>
<gene>
    <name evidence="5" type="ORF">SAMN05444368_1145</name>
</gene>
<organism evidence="5 6">
    <name type="scientific">Acetomicrobium flavidum</name>
    <dbReference type="NCBI Taxonomy" id="49896"/>
    <lineage>
        <taxon>Bacteria</taxon>
        <taxon>Thermotogati</taxon>
        <taxon>Synergistota</taxon>
        <taxon>Synergistia</taxon>
        <taxon>Synergistales</taxon>
        <taxon>Acetomicrobiaceae</taxon>
        <taxon>Acetomicrobium</taxon>
    </lineage>
</organism>
<comment type="caution">
    <text evidence="5">The sequence shown here is derived from an EMBL/GenBank/DDBJ whole genome shotgun (WGS) entry which is preliminary data.</text>
</comment>
<dbReference type="Gene3D" id="3.90.1530.30">
    <property type="match status" value="1"/>
</dbReference>
<dbReference type="Pfam" id="PF02195">
    <property type="entry name" value="ParB_N"/>
    <property type="match status" value="1"/>
</dbReference>
<dbReference type="PANTHER" id="PTHR33375">
    <property type="entry name" value="CHROMOSOME-PARTITIONING PROTEIN PARB-RELATED"/>
    <property type="match status" value="1"/>
</dbReference>
<dbReference type="SMART" id="SM00470">
    <property type="entry name" value="ParB"/>
    <property type="match status" value="1"/>
</dbReference>
<dbReference type="InterPro" id="IPR050336">
    <property type="entry name" value="Chromosome_partition/occlusion"/>
</dbReference>
<evidence type="ECO:0000256" key="1">
    <source>
        <dbReference type="ARBA" id="ARBA00006295"/>
    </source>
</evidence>
<evidence type="ECO:0000313" key="5">
    <source>
        <dbReference type="EMBL" id="SIN68225.1"/>
    </source>
</evidence>
<accession>A0ABY1JDF1</accession>
<evidence type="ECO:0000256" key="3">
    <source>
        <dbReference type="SAM" id="Coils"/>
    </source>
</evidence>
<dbReference type="EMBL" id="FSQZ01000001">
    <property type="protein sequence ID" value="SIN68225.1"/>
    <property type="molecule type" value="Genomic_DNA"/>
</dbReference>
<dbReference type="PANTHER" id="PTHR33375:SF1">
    <property type="entry name" value="CHROMOSOME-PARTITIONING PROTEIN PARB-RELATED"/>
    <property type="match status" value="1"/>
</dbReference>
<proteinExistence type="inferred from homology"/>
<sequence length="293" mass="32697">MAKQKKALGKGLEALFASSGDIKPTIEKEEGETGKNTLLSVDELVPSSFQPRQNIKDESLLSLADSIREHGLLQPIIVRRINDRYEIVAGERRWRAAKLAGLAEVPVVIVDLSDSESLEVALVENLQREDLSPVEVARSLFELTRRFGLTHEEMASRLGWSRPAVTNKLRLLDLPSQVQDMLDKGELSEGHARVLLVIDSSDDQILLAKRAAEMSWSVRRLEEEIGKLKQNGMTKQKRSSSVKLPIGESLGLHVVLKRSNDETRLIIGGLDDSKANKLIDLLKNHLETLFDED</sequence>
<dbReference type="InterPro" id="IPR036086">
    <property type="entry name" value="ParB/Sulfiredoxin_sf"/>
</dbReference>
<dbReference type="Pfam" id="PF17762">
    <property type="entry name" value="HTH_ParB"/>
    <property type="match status" value="1"/>
</dbReference>
<keyword evidence="3" id="KW-0175">Coiled coil</keyword>
<name>A0ABY1JDF1_9BACT</name>
<dbReference type="InterPro" id="IPR004437">
    <property type="entry name" value="ParB/RepB/Spo0J"/>
</dbReference>
<dbReference type="NCBIfam" id="TIGR00180">
    <property type="entry name" value="parB_part"/>
    <property type="match status" value="1"/>
</dbReference>
<dbReference type="InterPro" id="IPR003115">
    <property type="entry name" value="ParB_N"/>
</dbReference>
<protein>
    <submittedName>
        <fullName evidence="5">Chromosome partitioning protein, ParB family</fullName>
    </submittedName>
</protein>
<keyword evidence="2" id="KW-0159">Chromosome partition</keyword>
<evidence type="ECO:0000256" key="2">
    <source>
        <dbReference type="ARBA" id="ARBA00022829"/>
    </source>
</evidence>
<dbReference type="Proteomes" id="UP000185093">
    <property type="component" value="Unassembled WGS sequence"/>
</dbReference>
<dbReference type="CDD" id="cd16393">
    <property type="entry name" value="SPO0J_N"/>
    <property type="match status" value="1"/>
</dbReference>
<dbReference type="SUPFAM" id="SSF110849">
    <property type="entry name" value="ParB/Sulfiredoxin"/>
    <property type="match status" value="1"/>
</dbReference>
<dbReference type="InterPro" id="IPR041468">
    <property type="entry name" value="HTH_ParB/Spo0J"/>
</dbReference>
<keyword evidence="6" id="KW-1185">Reference proteome</keyword>